<organism evidence="6">
    <name type="scientific">Hymenolepis diminuta</name>
    <name type="common">Rat tapeworm</name>
    <dbReference type="NCBI Taxonomy" id="6216"/>
    <lineage>
        <taxon>Eukaryota</taxon>
        <taxon>Metazoa</taxon>
        <taxon>Spiralia</taxon>
        <taxon>Lophotrochozoa</taxon>
        <taxon>Platyhelminthes</taxon>
        <taxon>Cestoda</taxon>
        <taxon>Eucestoda</taxon>
        <taxon>Cyclophyllidea</taxon>
        <taxon>Hymenolepididae</taxon>
        <taxon>Hymenolepis</taxon>
    </lineage>
</organism>
<dbReference type="SMART" id="SM00327">
    <property type="entry name" value="VWA"/>
    <property type="match status" value="1"/>
</dbReference>
<evidence type="ECO:0000259" key="3">
    <source>
        <dbReference type="PROSITE" id="PS51468"/>
    </source>
</evidence>
<name>A0A158QEU4_HYMDI</name>
<dbReference type="InterPro" id="IPR002035">
    <property type="entry name" value="VWF_A"/>
</dbReference>
<evidence type="ECO:0000259" key="2">
    <source>
        <dbReference type="PROSITE" id="PS50234"/>
    </source>
</evidence>
<dbReference type="PROSITE" id="PS51468">
    <property type="entry name" value="VIT"/>
    <property type="match status" value="1"/>
</dbReference>
<accession>A0A158QEU4</accession>
<evidence type="ECO:0000313" key="6">
    <source>
        <dbReference type="WBParaSite" id="HDID_0000792801-mRNA-1"/>
    </source>
</evidence>
<dbReference type="SMART" id="SM00609">
    <property type="entry name" value="VIT"/>
    <property type="match status" value="1"/>
</dbReference>
<dbReference type="PANTHER" id="PTHR45737">
    <property type="entry name" value="VON WILLEBRAND FACTOR A DOMAIN-CONTAINING PROTEIN 5A"/>
    <property type="match status" value="1"/>
</dbReference>
<feature type="coiled-coil region" evidence="1">
    <location>
        <begin position="533"/>
        <end position="567"/>
    </location>
</feature>
<feature type="domain" description="VWFA" evidence="2">
    <location>
        <begin position="287"/>
        <end position="467"/>
    </location>
</feature>
<proteinExistence type="predicted"/>
<dbReference type="Gene3D" id="3.40.50.410">
    <property type="entry name" value="von Willebrand factor, type A domain"/>
    <property type="match status" value="1"/>
</dbReference>
<protein>
    <submittedName>
        <fullName evidence="6">VWFA domain-containing protein</fullName>
    </submittedName>
</protein>
<dbReference type="Pfam" id="PF13768">
    <property type="entry name" value="VWA_3"/>
    <property type="match status" value="1"/>
</dbReference>
<keyword evidence="1" id="KW-0175">Coiled coil</keyword>
<dbReference type="InterPro" id="IPR013694">
    <property type="entry name" value="VIT"/>
</dbReference>
<dbReference type="WBParaSite" id="HDID_0000792801-mRNA-1">
    <property type="protein sequence ID" value="HDID_0000792801-mRNA-1"/>
    <property type="gene ID" value="HDID_0000792801"/>
</dbReference>
<dbReference type="InterPro" id="IPR036465">
    <property type="entry name" value="vWFA_dom_sf"/>
</dbReference>
<sequence>MTTDEIGKIFGLVICNKWPPETVALNKYDANAVIINNNADVTCKFLYENTTSELIEAEFVFPLESTAAVYHLEAVIGKKHLVANCRERIEAEATYSEALETGHTAFMMQEDFNMSDTFKMKLGNIPAGDKIELTFKYVIPLYLREVDISLDRFTSLKEPFVSIFSMPGKIGARYGANVPASKLAAKMDFTAEIYAAGGILSVTSAHHKFNVDYLDDTKSHAKVSLSNTVDLVNDFEMEIALENPHVLASPCEIGSSTKGGFLGMHCVTASFLPSITQAQASDGDKCEIIFVLDRSGSMSGSRIQKSKEALLLFLKSLPKKCRFQIVSFGSSFSSLFPQPVDYTEDNLKQALDHQANLEANMGGTELYPALKSVYDTPITGEGWYRQIIVLTDGEIFSQDMVIGLVTKNQSNARLFAIGLGNEVSTSLIWGIARAGRGTATFIRDNDNLRAGALSVLKATLQPMFKNVSLKWDVKVDGKALEILTVPSHLPPLFSGHYMTAFGLIASSANNEVHTQTSPVQSLPVEHENLGLHRLAAKAQLLELVDKYSSLEEKVEEDKKKAEEVRQQIVDISVNTNVISRFTTFIGVNPDKIENFVKPQLAQDGPAEHPKDEVVLAAELQEFAKDDKVWATVLVIAYLRAYMASKRDEWEMLTEKAIDWLKNDQGCSDVEALIQKAERELEKLIKK</sequence>
<dbReference type="Pfam" id="PF08487">
    <property type="entry name" value="VIT"/>
    <property type="match status" value="1"/>
</dbReference>
<dbReference type="EMBL" id="UYSG01010999">
    <property type="protein sequence ID" value="VDL60244.1"/>
    <property type="molecule type" value="Genomic_DNA"/>
</dbReference>
<dbReference type="PANTHER" id="PTHR45737:SF6">
    <property type="entry name" value="VON WILLEBRAND FACTOR A DOMAIN-CONTAINING PROTEIN 5A"/>
    <property type="match status" value="1"/>
</dbReference>
<evidence type="ECO:0000313" key="4">
    <source>
        <dbReference type="EMBL" id="VDL60244.1"/>
    </source>
</evidence>
<dbReference type="Proteomes" id="UP000274504">
    <property type="component" value="Unassembled WGS sequence"/>
</dbReference>
<reference evidence="4 5" key="2">
    <citation type="submission" date="2018-11" db="EMBL/GenBank/DDBJ databases">
        <authorList>
            <consortium name="Pathogen Informatics"/>
        </authorList>
    </citation>
    <scope>NUCLEOTIDE SEQUENCE [LARGE SCALE GENOMIC DNA]</scope>
</reference>
<feature type="domain" description="VIT" evidence="3">
    <location>
        <begin position="9"/>
        <end position="139"/>
    </location>
</feature>
<dbReference type="PROSITE" id="PS50234">
    <property type="entry name" value="VWFA"/>
    <property type="match status" value="1"/>
</dbReference>
<dbReference type="AlphaFoldDB" id="A0A158QEU4"/>
<dbReference type="STRING" id="6216.A0A158QEU4"/>
<reference evidence="6" key="1">
    <citation type="submission" date="2016-04" db="UniProtKB">
        <authorList>
            <consortium name="WormBaseParasite"/>
        </authorList>
    </citation>
    <scope>IDENTIFICATION</scope>
</reference>
<dbReference type="SUPFAM" id="SSF53300">
    <property type="entry name" value="vWA-like"/>
    <property type="match status" value="1"/>
</dbReference>
<evidence type="ECO:0000256" key="1">
    <source>
        <dbReference type="SAM" id="Coils"/>
    </source>
</evidence>
<evidence type="ECO:0000313" key="5">
    <source>
        <dbReference type="Proteomes" id="UP000274504"/>
    </source>
</evidence>
<dbReference type="OrthoDB" id="1729737at2759"/>
<gene>
    <name evidence="4" type="ORF">HDID_LOCUS7926</name>
</gene>